<feature type="compositionally biased region" description="Polar residues" evidence="9">
    <location>
        <begin position="155"/>
        <end position="179"/>
    </location>
</feature>
<dbReference type="Pfam" id="PF23409">
    <property type="entry name" value="Beta-prop_EML"/>
    <property type="match status" value="1"/>
</dbReference>
<evidence type="ECO:0000256" key="7">
    <source>
        <dbReference type="ARBA" id="ARBA00023212"/>
    </source>
</evidence>
<feature type="domain" description="EML-like first beta-propeller" evidence="10">
    <location>
        <begin position="351"/>
        <end position="619"/>
    </location>
</feature>
<comment type="similarity">
    <text evidence="2">Belongs to the WD repeat EMAP family.</text>
</comment>
<protein>
    <recommendedName>
        <fullName evidence="14">Echinoderm microtubule-associated protein-like 2</fullName>
    </recommendedName>
</protein>
<evidence type="ECO:0000256" key="9">
    <source>
        <dbReference type="SAM" id="MobiDB-lite"/>
    </source>
</evidence>
<keyword evidence="4 8" id="KW-0853">WD repeat</keyword>
<dbReference type="PANTHER" id="PTHR13720">
    <property type="entry name" value="WD-40 REPEAT PROTEIN"/>
    <property type="match status" value="1"/>
</dbReference>
<sequence>MNGLRLNGGDESHFENIEEESLPLTSLKVNGNKYSENDEFSAGTDEMLESEKSSLAGRVHDLERRVLTQQDEIVCLRSTLADVLRRLNLIEGNIERNGPATTPSSITHGGRSAPSTPARSAPVPTFNRLTSPSPTNNSSSSTSSSNDWKLRRTLTRATPTNQTESVVLRRSTVTGSTLAHRNKAIHQSNGSLHSDSHSSSSVSPAPSPSPRPNSLHSGLGKRWSSTGDFGASGAQLQGRFSARSLLNLTTKPLTSQLIKHGTHTATYNEEEGALKLFLRGRPIILYAPSDVRDNFDISKVSPAPNRKLKLDWVYGYRGKDCRSNLYQLPTGEMAYFVAAAVVLYNPDEQCQRHYLGHTDDVKSLAIHPNKLLVATGQCAGHDRREALPHIRVWNSVSLATVAVIGAGEFTGSVNCISFSRADGGSLLTAIDDSPEKIISVWDWQKGEKGLRVTETRCSVDTVVAGEFHPLDRSQIITVGKGHVAFWTLDQNGTLYKRMGVFESREKPKYVTCIAFTQSGDVITGDSNGNIIVWSRGTNTISRFFKKVHDGSIFSLCTLKDGGLISGGGKDGRLVLFDSEMNRSGVEGFVEPHFGAIRVVSEGKGSQLLIGTTRNCILIGSFDLGFNPVVMGHVDELWGLAAHPNMAQFVTGGFDQLLQLWDSLSHSVVWSKDIGEHIQSCAFSPDGEYIAVGGISGRWMVFDTTSRELLAQLSDGQEPIQTIKFSPDGQFLAIGSRDNSVYIYQINGNSRRFARVGRCSGHSSYIKHIDWSEDSQVIRSNSGDYEILFWNASTCRQITSASSLRDVKWASQTCTLSFNTVGIWPEHADGTDVNSAARSNDSTILASGDDFGKVKLYSFPAAQPKSLCHLYGGHSSHVTAVEFLCDDTRVISTGGNDTSVMQWTVI</sequence>
<evidence type="ECO:0000256" key="2">
    <source>
        <dbReference type="ARBA" id="ARBA00006489"/>
    </source>
</evidence>
<feature type="repeat" description="WD" evidence="8">
    <location>
        <begin position="870"/>
        <end position="905"/>
    </location>
</feature>
<dbReference type="GO" id="GO:0000226">
    <property type="term" value="P:microtubule cytoskeleton organization"/>
    <property type="evidence" value="ECO:0007669"/>
    <property type="project" value="TreeGrafter"/>
</dbReference>
<comment type="subcellular location">
    <subcellularLocation>
        <location evidence="1">Cytoplasm</location>
        <location evidence="1">Cytoskeleton</location>
    </subcellularLocation>
</comment>
<evidence type="ECO:0000256" key="5">
    <source>
        <dbReference type="ARBA" id="ARBA00022701"/>
    </source>
</evidence>
<dbReference type="GO" id="GO:0072686">
    <property type="term" value="C:mitotic spindle"/>
    <property type="evidence" value="ECO:0007669"/>
    <property type="project" value="TreeGrafter"/>
</dbReference>
<dbReference type="FunFam" id="2.130.10.10:FF:000005">
    <property type="entry name" value="Putative echinoderm microtubule-associated protein-like 1"/>
    <property type="match status" value="1"/>
</dbReference>
<accession>A0A7R8YWJ9</accession>
<feature type="repeat" description="WD" evidence="8">
    <location>
        <begin position="758"/>
        <end position="799"/>
    </location>
</feature>
<feature type="region of interest" description="Disordered" evidence="9">
    <location>
        <begin position="94"/>
        <end position="226"/>
    </location>
</feature>
<organism evidence="12 13">
    <name type="scientific">Hermetia illucens</name>
    <name type="common">Black soldier fly</name>
    <dbReference type="NCBI Taxonomy" id="343691"/>
    <lineage>
        <taxon>Eukaryota</taxon>
        <taxon>Metazoa</taxon>
        <taxon>Ecdysozoa</taxon>
        <taxon>Arthropoda</taxon>
        <taxon>Hexapoda</taxon>
        <taxon>Insecta</taxon>
        <taxon>Pterygota</taxon>
        <taxon>Neoptera</taxon>
        <taxon>Endopterygota</taxon>
        <taxon>Diptera</taxon>
        <taxon>Brachycera</taxon>
        <taxon>Stratiomyomorpha</taxon>
        <taxon>Stratiomyidae</taxon>
        <taxon>Hermetiinae</taxon>
        <taxon>Hermetia</taxon>
    </lineage>
</organism>
<feature type="compositionally biased region" description="Polar residues" evidence="9">
    <location>
        <begin position="99"/>
        <end position="118"/>
    </location>
</feature>
<gene>
    <name evidence="12" type="ORF">HERILL_LOCUS11112</name>
</gene>
<dbReference type="InParanoid" id="A0A7R8YWJ9"/>
<keyword evidence="5" id="KW-0493">Microtubule</keyword>
<evidence type="ECO:0000256" key="8">
    <source>
        <dbReference type="PROSITE-ProRule" id="PRU00221"/>
    </source>
</evidence>
<dbReference type="FunFam" id="2.130.10.10:FF:001322">
    <property type="entry name" value="Echinoderm microtubule-associated protein-like CG42247"/>
    <property type="match status" value="1"/>
</dbReference>
<dbReference type="EMBL" id="LR899012">
    <property type="protein sequence ID" value="CAD7088493.1"/>
    <property type="molecule type" value="Genomic_DNA"/>
</dbReference>
<dbReference type="PANTHER" id="PTHR13720:SF50">
    <property type="entry name" value="ECHINODERM MICROTUBULE-ASSOCIATED PROTEIN-LIKE 2"/>
    <property type="match status" value="1"/>
</dbReference>
<dbReference type="OrthoDB" id="47802at2759"/>
<dbReference type="InterPro" id="IPR036322">
    <property type="entry name" value="WD40_repeat_dom_sf"/>
</dbReference>
<dbReference type="InterPro" id="IPR001680">
    <property type="entry name" value="WD40_rpt"/>
</dbReference>
<feature type="compositionally biased region" description="Low complexity" evidence="9">
    <location>
        <begin position="130"/>
        <end position="146"/>
    </location>
</feature>
<dbReference type="GO" id="GO:0005874">
    <property type="term" value="C:microtubule"/>
    <property type="evidence" value="ECO:0007669"/>
    <property type="project" value="UniProtKB-KW"/>
</dbReference>
<dbReference type="OMA" id="DIQWFTH"/>
<dbReference type="InterPro" id="IPR055439">
    <property type="entry name" value="Beta-prop_EML_1st"/>
</dbReference>
<evidence type="ECO:0008006" key="14">
    <source>
        <dbReference type="Google" id="ProtNLM"/>
    </source>
</evidence>
<dbReference type="InterPro" id="IPR015943">
    <property type="entry name" value="WD40/YVTN_repeat-like_dom_sf"/>
</dbReference>
<evidence type="ECO:0000313" key="13">
    <source>
        <dbReference type="Proteomes" id="UP000594454"/>
    </source>
</evidence>
<dbReference type="Gene3D" id="2.130.10.10">
    <property type="entry name" value="YVTN repeat-like/Quinoprotein amine dehydrogenase"/>
    <property type="match status" value="2"/>
</dbReference>
<dbReference type="InterPro" id="IPR055442">
    <property type="entry name" value="Beta-prop_EML-like_2nd"/>
</dbReference>
<name>A0A7R8YWJ9_HERIL</name>
<feature type="domain" description="EML-like second beta-propeller" evidence="11">
    <location>
        <begin position="636"/>
        <end position="904"/>
    </location>
</feature>
<dbReference type="InterPro" id="IPR050630">
    <property type="entry name" value="WD_repeat_EMAP"/>
</dbReference>
<keyword evidence="6" id="KW-0677">Repeat</keyword>
<evidence type="ECO:0000256" key="6">
    <source>
        <dbReference type="ARBA" id="ARBA00022737"/>
    </source>
</evidence>
<feature type="compositionally biased region" description="Low complexity" evidence="9">
    <location>
        <begin position="188"/>
        <end position="204"/>
    </location>
</feature>
<dbReference type="AlphaFoldDB" id="A0A7R8YWJ9"/>
<dbReference type="SUPFAM" id="SSF50998">
    <property type="entry name" value="Quinoprotein alcohol dehydrogenase-like"/>
    <property type="match status" value="1"/>
</dbReference>
<dbReference type="Pfam" id="PF23414">
    <property type="entry name" value="Beta-prop_EML_2"/>
    <property type="match status" value="1"/>
</dbReference>
<dbReference type="Pfam" id="PF03451">
    <property type="entry name" value="HELP"/>
    <property type="match status" value="1"/>
</dbReference>
<dbReference type="SMART" id="SM00320">
    <property type="entry name" value="WD40"/>
    <property type="match status" value="10"/>
</dbReference>
<feature type="repeat" description="WD" evidence="8">
    <location>
        <begin position="629"/>
        <end position="661"/>
    </location>
</feature>
<dbReference type="InterPro" id="IPR011047">
    <property type="entry name" value="Quinoprotein_ADH-like_sf"/>
</dbReference>
<evidence type="ECO:0000256" key="3">
    <source>
        <dbReference type="ARBA" id="ARBA00022490"/>
    </source>
</evidence>
<dbReference type="PROSITE" id="PS50294">
    <property type="entry name" value="WD_REPEATS_REGION"/>
    <property type="match status" value="3"/>
</dbReference>
<feature type="repeat" description="WD" evidence="8">
    <location>
        <begin position="712"/>
        <end position="753"/>
    </location>
</feature>
<evidence type="ECO:0000259" key="10">
    <source>
        <dbReference type="Pfam" id="PF23409"/>
    </source>
</evidence>
<evidence type="ECO:0000256" key="1">
    <source>
        <dbReference type="ARBA" id="ARBA00004245"/>
    </source>
</evidence>
<dbReference type="PROSITE" id="PS50082">
    <property type="entry name" value="WD_REPEATS_2"/>
    <property type="match status" value="4"/>
</dbReference>
<keyword evidence="7" id="KW-0206">Cytoskeleton</keyword>
<dbReference type="Proteomes" id="UP000594454">
    <property type="component" value="Chromosome 4"/>
</dbReference>
<evidence type="ECO:0000256" key="4">
    <source>
        <dbReference type="ARBA" id="ARBA00022574"/>
    </source>
</evidence>
<dbReference type="InterPro" id="IPR049813">
    <property type="entry name" value="Elp-1-like_TD"/>
</dbReference>
<evidence type="ECO:0000259" key="11">
    <source>
        <dbReference type="Pfam" id="PF23414"/>
    </source>
</evidence>
<proteinExistence type="inferred from homology"/>
<dbReference type="InterPro" id="IPR005108">
    <property type="entry name" value="HELP"/>
</dbReference>
<evidence type="ECO:0000313" key="12">
    <source>
        <dbReference type="EMBL" id="CAD7088493.1"/>
    </source>
</evidence>
<keyword evidence="3" id="KW-0963">Cytoplasm</keyword>
<dbReference type="CDD" id="cd21931">
    <property type="entry name" value="TD_EMAP-like"/>
    <property type="match status" value="1"/>
</dbReference>
<reference evidence="12 13" key="1">
    <citation type="submission" date="2020-11" db="EMBL/GenBank/DDBJ databases">
        <authorList>
            <person name="Wallbank WR R."/>
            <person name="Pardo Diaz C."/>
            <person name="Kozak K."/>
            <person name="Martin S."/>
            <person name="Jiggins C."/>
            <person name="Moest M."/>
            <person name="Warren A I."/>
            <person name="Generalovic N T."/>
            <person name="Byers J.R.P. K."/>
            <person name="Montejo-Kovacevich G."/>
            <person name="Yen C E."/>
        </authorList>
    </citation>
    <scope>NUCLEOTIDE SEQUENCE [LARGE SCALE GENOMIC DNA]</scope>
</reference>
<dbReference type="SUPFAM" id="SSF50978">
    <property type="entry name" value="WD40 repeat-like"/>
    <property type="match status" value="1"/>
</dbReference>
<dbReference type="GO" id="GO:0008017">
    <property type="term" value="F:microtubule binding"/>
    <property type="evidence" value="ECO:0007669"/>
    <property type="project" value="TreeGrafter"/>
</dbReference>
<keyword evidence="13" id="KW-1185">Reference proteome</keyword>